<name>A0A0V1Q5Y9_9ASCO</name>
<sequence>MELNVGSGVTNANANISSKANSDSERRGNHKLAKRIVTARKHFQTQYEDNEKEPCNQRNEIIIEDGINKCKNCANCDKNDSEVKPKVTVEISKFHDVSETIT</sequence>
<evidence type="ECO:0000313" key="2">
    <source>
        <dbReference type="EMBL" id="KSA03879.1"/>
    </source>
</evidence>
<feature type="compositionally biased region" description="Low complexity" evidence="1">
    <location>
        <begin position="11"/>
        <end position="21"/>
    </location>
</feature>
<gene>
    <name evidence="2" type="ORF">AC631_00334</name>
</gene>
<keyword evidence="3" id="KW-1185">Reference proteome</keyword>
<organism evidence="2 3">
    <name type="scientific">Debaryomyces fabryi</name>
    <dbReference type="NCBI Taxonomy" id="58627"/>
    <lineage>
        <taxon>Eukaryota</taxon>
        <taxon>Fungi</taxon>
        <taxon>Dikarya</taxon>
        <taxon>Ascomycota</taxon>
        <taxon>Saccharomycotina</taxon>
        <taxon>Pichiomycetes</taxon>
        <taxon>Debaryomycetaceae</taxon>
        <taxon>Debaryomyces</taxon>
    </lineage>
</organism>
<dbReference type="OrthoDB" id="10470555at2759"/>
<feature type="region of interest" description="Disordered" evidence="1">
    <location>
        <begin position="1"/>
        <end position="29"/>
    </location>
</feature>
<dbReference type="Proteomes" id="UP000054251">
    <property type="component" value="Unassembled WGS sequence"/>
</dbReference>
<comment type="caution">
    <text evidence="2">The sequence shown here is derived from an EMBL/GenBank/DDBJ whole genome shotgun (WGS) entry which is preliminary data.</text>
</comment>
<evidence type="ECO:0000313" key="3">
    <source>
        <dbReference type="Proteomes" id="UP000054251"/>
    </source>
</evidence>
<dbReference type="GeneID" id="26837343"/>
<protein>
    <submittedName>
        <fullName evidence="2">Uncharacterized protein</fullName>
    </submittedName>
</protein>
<dbReference type="AlphaFoldDB" id="A0A0V1Q5Y9"/>
<evidence type="ECO:0000256" key="1">
    <source>
        <dbReference type="SAM" id="MobiDB-lite"/>
    </source>
</evidence>
<proteinExistence type="predicted"/>
<dbReference type="EMBL" id="LMYN01000004">
    <property type="protein sequence ID" value="KSA03879.1"/>
    <property type="molecule type" value="Genomic_DNA"/>
</dbReference>
<reference evidence="2 3" key="1">
    <citation type="submission" date="2015-11" db="EMBL/GenBank/DDBJ databases">
        <title>The genome of Debaryomyces fabryi.</title>
        <authorList>
            <person name="Tafer H."/>
            <person name="Lopandic K."/>
        </authorList>
    </citation>
    <scope>NUCLEOTIDE SEQUENCE [LARGE SCALE GENOMIC DNA]</scope>
    <source>
        <strain evidence="2 3">CBS 789</strain>
    </source>
</reference>
<accession>A0A0V1Q5Y9</accession>
<dbReference type="RefSeq" id="XP_015469981.1">
    <property type="nucleotide sequence ID" value="XM_015609164.1"/>
</dbReference>